<feature type="region of interest" description="Disordered" evidence="1">
    <location>
        <begin position="712"/>
        <end position="743"/>
    </location>
</feature>
<feature type="compositionally biased region" description="Low complexity" evidence="1">
    <location>
        <begin position="56"/>
        <end position="80"/>
    </location>
</feature>
<accession>A0A835SWP1</accession>
<feature type="region of interest" description="Disordered" evidence="1">
    <location>
        <begin position="153"/>
        <end position="174"/>
    </location>
</feature>
<dbReference type="Proteomes" id="UP000650467">
    <property type="component" value="Unassembled WGS sequence"/>
</dbReference>
<evidence type="ECO:0000313" key="2">
    <source>
        <dbReference type="EMBL" id="KAG2429634.1"/>
    </source>
</evidence>
<dbReference type="EMBL" id="JAEHOC010000030">
    <property type="protein sequence ID" value="KAG2429634.1"/>
    <property type="molecule type" value="Genomic_DNA"/>
</dbReference>
<feature type="region of interest" description="Disordered" evidence="1">
    <location>
        <begin position="50"/>
        <end position="122"/>
    </location>
</feature>
<dbReference type="InterPro" id="IPR052145">
    <property type="entry name" value="Mediator/Homeobox_domain"/>
</dbReference>
<protein>
    <submittedName>
        <fullName evidence="2">Uncharacterized protein</fullName>
    </submittedName>
</protein>
<evidence type="ECO:0000313" key="3">
    <source>
        <dbReference type="Proteomes" id="UP000650467"/>
    </source>
</evidence>
<dbReference type="AlphaFoldDB" id="A0A835SWP1"/>
<keyword evidence="3" id="KW-1185">Reference proteome</keyword>
<name>A0A835SWP1_CHLIN</name>
<reference evidence="2" key="1">
    <citation type="journal article" date="2020" name="bioRxiv">
        <title>Comparative genomics of Chlamydomonas.</title>
        <authorList>
            <person name="Craig R.J."/>
            <person name="Hasan A.R."/>
            <person name="Ness R.W."/>
            <person name="Keightley P.D."/>
        </authorList>
    </citation>
    <scope>NUCLEOTIDE SEQUENCE</scope>
    <source>
        <strain evidence="2">SAG 7.73</strain>
    </source>
</reference>
<dbReference type="PANTHER" id="PTHR24330:SF19">
    <property type="entry name" value="MEDIATOR OF RNA POLYMERASE II TRANSCRIPTION SUBUNIT 29"/>
    <property type="match status" value="1"/>
</dbReference>
<gene>
    <name evidence="2" type="ORF">HXX76_010865</name>
</gene>
<evidence type="ECO:0000256" key="1">
    <source>
        <dbReference type="SAM" id="MobiDB-lite"/>
    </source>
</evidence>
<feature type="compositionally biased region" description="Low complexity" evidence="1">
    <location>
        <begin position="720"/>
        <end position="743"/>
    </location>
</feature>
<organism evidence="2 3">
    <name type="scientific">Chlamydomonas incerta</name>
    <dbReference type="NCBI Taxonomy" id="51695"/>
    <lineage>
        <taxon>Eukaryota</taxon>
        <taxon>Viridiplantae</taxon>
        <taxon>Chlorophyta</taxon>
        <taxon>core chlorophytes</taxon>
        <taxon>Chlorophyceae</taxon>
        <taxon>CS clade</taxon>
        <taxon>Chlamydomonadales</taxon>
        <taxon>Chlamydomonadaceae</taxon>
        <taxon>Chlamydomonas</taxon>
    </lineage>
</organism>
<dbReference type="PANTHER" id="PTHR24330">
    <property type="entry name" value="HOMEOBOX PROTEIN BARH-LIKE"/>
    <property type="match status" value="1"/>
</dbReference>
<proteinExistence type="predicted"/>
<feature type="compositionally biased region" description="Basic and acidic residues" evidence="1">
    <location>
        <begin position="82"/>
        <end position="92"/>
    </location>
</feature>
<comment type="caution">
    <text evidence="2">The sequence shown here is derived from an EMBL/GenBank/DDBJ whole genome shotgun (WGS) entry which is preliminary data.</text>
</comment>
<feature type="compositionally biased region" description="Low complexity" evidence="1">
    <location>
        <begin position="490"/>
        <end position="500"/>
    </location>
</feature>
<feature type="region of interest" description="Disordered" evidence="1">
    <location>
        <begin position="641"/>
        <end position="684"/>
    </location>
</feature>
<feature type="compositionally biased region" description="Low complexity" evidence="1">
    <location>
        <begin position="654"/>
        <end position="679"/>
    </location>
</feature>
<feature type="region of interest" description="Disordered" evidence="1">
    <location>
        <begin position="464"/>
        <end position="510"/>
    </location>
</feature>
<sequence length="998" mass="98282">MPSFLVTIHSSIRSKVQDDYRHGLLRAYAQAVGGNCGDPEQRHAALEAARREHRLAQQQARQQAGVRQNQRPQQQLQQQQESAKEKQGHSSEDGLMWEEDSIDEGSGTGGGGAVAAAGQPPAAASERHAASLLAACLRTGATAVAAAPRGIPSAAAAESSRRRDTVTPGTGTSAPSLCWARIEAGTETTAAAVDATKATDAAASTRVDGSCSSSSGFFAAGASTALAGQPAAPLFRASGSSLGPCLGGEVGRVSSISVSDCISAVQQWCPPPDAATWPQSAVVSPVAPAPPPTAAAWLTTSCPYLQQPLPHAPAAGPTMMVPGGAPTADPLQLGATAGSGMARTWSAPTSSRMLAAAATGVPGGGGDVAPNARALSSTPPGKVSRLHPAAAAAAAAAADGSAHLSAPQQRAMRSDFQGLLPPLPPLPQLSQLPQVWGYPQAQAPPAPQHRRDCLLPTFCSAPAFAAWPPPQPQPQHQAQHQPQPQPQPQPQHQHQAQHQPQPQPQPQSMPTWLRDAAMAPGIGSSGCGGGCGGSGMHTPTAPGHDSRALGLAGGTPGIPNGWMCGVAGACSAGTANGAPQHTMRHPAAFGGQPYAAAMPVPSDQAAAATVAAAAADAAIRAATQAAAAVWAAAAASMTAAAGAPPAHGGGGGDAAAASPAADLPGGAAAAASGAGTAPNGSGGEGAGVVARTSCGSAPVGPVVRHMLSLAREHGTPPRQQPSQQHHNHSQPQQPSQQQQHRCVPSLAAAAASVLPTYPQLAGYGGAAAAAASGCCAGAGDIHVSGDGSGGGSGGGGALGLWATPPHSPLCRGPFLWLDHSGPGPGAGQYGGGAFGQQQLQLQLQGAGAGTHLGSAAAPARDAEISRSMPAALPSAAAAMTLATAGGVGQRPGSAQFGAAPGVGTIWAGELRGGGMDRGSGPAGWRLDGGWGPQPEQPEALAGAAVAGGLGRGRVPSSGAAAPAAAEGCCLMALDDDEAGEDAALHAFLMEEFGEELQQ</sequence>